<evidence type="ECO:0000256" key="2">
    <source>
        <dbReference type="ARBA" id="ARBA00022908"/>
    </source>
</evidence>
<dbReference type="InterPro" id="IPR011010">
    <property type="entry name" value="DNA_brk_join_enz"/>
</dbReference>
<dbReference type="GO" id="GO:0015074">
    <property type="term" value="P:DNA integration"/>
    <property type="evidence" value="ECO:0007669"/>
    <property type="project" value="UniProtKB-KW"/>
</dbReference>
<dbReference type="InterPro" id="IPR002104">
    <property type="entry name" value="Integrase_catalytic"/>
</dbReference>
<dbReference type="OrthoDB" id="9784724at2"/>
<gene>
    <name evidence="6" type="ORF">B7H17_03275</name>
</gene>
<protein>
    <recommendedName>
        <fullName evidence="5">Tyr recombinase domain-containing protein</fullName>
    </recommendedName>
</protein>
<proteinExistence type="inferred from homology"/>
<dbReference type="Gene3D" id="1.10.443.10">
    <property type="entry name" value="Intergrase catalytic core"/>
    <property type="match status" value="1"/>
</dbReference>
<dbReference type="RefSeq" id="WP_084854514.1">
    <property type="nucleotide sequence ID" value="NZ_NBWC01000003.1"/>
</dbReference>
<name>A0A1X1A5A7_PSEPU</name>
<dbReference type="Proteomes" id="UP000193675">
    <property type="component" value="Unassembled WGS sequence"/>
</dbReference>
<dbReference type="SUPFAM" id="SSF56349">
    <property type="entry name" value="DNA breaking-rejoining enzymes"/>
    <property type="match status" value="1"/>
</dbReference>
<dbReference type="InterPro" id="IPR013762">
    <property type="entry name" value="Integrase-like_cat_sf"/>
</dbReference>
<dbReference type="PROSITE" id="PS51898">
    <property type="entry name" value="TYR_RECOMBINASE"/>
    <property type="match status" value="1"/>
</dbReference>
<evidence type="ECO:0000256" key="3">
    <source>
        <dbReference type="ARBA" id="ARBA00023125"/>
    </source>
</evidence>
<keyword evidence="2" id="KW-0229">DNA integration</keyword>
<dbReference type="Pfam" id="PF00589">
    <property type="entry name" value="Phage_integrase"/>
    <property type="match status" value="1"/>
</dbReference>
<dbReference type="EMBL" id="NBWC01000003">
    <property type="protein sequence ID" value="ORL67349.1"/>
    <property type="molecule type" value="Genomic_DNA"/>
</dbReference>
<comment type="similarity">
    <text evidence="1">Belongs to the 'phage' integrase family.</text>
</comment>
<dbReference type="GO" id="GO:0006310">
    <property type="term" value="P:DNA recombination"/>
    <property type="evidence" value="ECO:0007669"/>
    <property type="project" value="UniProtKB-KW"/>
</dbReference>
<dbReference type="Pfam" id="PF20172">
    <property type="entry name" value="DUF6538"/>
    <property type="match status" value="1"/>
</dbReference>
<evidence type="ECO:0000256" key="1">
    <source>
        <dbReference type="ARBA" id="ARBA00008857"/>
    </source>
</evidence>
<feature type="domain" description="Tyr recombinase" evidence="5">
    <location>
        <begin position="318"/>
        <end position="498"/>
    </location>
</feature>
<dbReference type="InterPro" id="IPR046668">
    <property type="entry name" value="DUF6538"/>
</dbReference>
<keyword evidence="4" id="KW-0233">DNA recombination</keyword>
<dbReference type="GO" id="GO:0003677">
    <property type="term" value="F:DNA binding"/>
    <property type="evidence" value="ECO:0007669"/>
    <property type="project" value="UniProtKB-KW"/>
</dbReference>
<organism evidence="6 7">
    <name type="scientific">Pseudomonas putida</name>
    <name type="common">Arthrobacter siderocapsulatus</name>
    <dbReference type="NCBI Taxonomy" id="303"/>
    <lineage>
        <taxon>Bacteria</taxon>
        <taxon>Pseudomonadati</taxon>
        <taxon>Pseudomonadota</taxon>
        <taxon>Gammaproteobacteria</taxon>
        <taxon>Pseudomonadales</taxon>
        <taxon>Pseudomonadaceae</taxon>
        <taxon>Pseudomonas</taxon>
    </lineage>
</organism>
<dbReference type="PANTHER" id="PTHR30349">
    <property type="entry name" value="PHAGE INTEGRASE-RELATED"/>
    <property type="match status" value="1"/>
</dbReference>
<dbReference type="AlphaFoldDB" id="A0A1X1A5A7"/>
<comment type="caution">
    <text evidence="6">The sequence shown here is derived from an EMBL/GenBank/DDBJ whole genome shotgun (WGS) entry which is preliminary data.</text>
</comment>
<reference evidence="6 7" key="1">
    <citation type="submission" date="2017-04" db="EMBL/GenBank/DDBJ databases">
        <title>Presence of VIM-2 positive Pseudomonas species in chickens and their surrounding environment.</title>
        <authorList>
            <person name="Zhang R."/>
        </authorList>
    </citation>
    <scope>NUCLEOTIDE SEQUENCE [LARGE SCALE GENOMIC DNA]</scope>
    <source>
        <strain evidence="6 7">DZ-C18</strain>
    </source>
</reference>
<evidence type="ECO:0000259" key="5">
    <source>
        <dbReference type="PROSITE" id="PS51898"/>
    </source>
</evidence>
<evidence type="ECO:0000313" key="7">
    <source>
        <dbReference type="Proteomes" id="UP000193675"/>
    </source>
</evidence>
<sequence>MKASYLIQKKGESTYYARIVIPVDIRHAYDGQSTLTKTTGTSNLAEAKERRWPIISAWKAQFQAIRAGKLEDATRWREDVAALSRSSQETLNQRLQSIFSSVRKQRAIAPIDLSFFTELEPILVEMMEHGLHQQVSEFGEVMLEYLDSLEKGLPDSISAAGLAQKVSNAFQKLGSEALIASYSLSPQEIEEARSIRANPDLVPMRSPITDTRLAKFKEFRVSNGLPAKTVDQQESKLKKLSQFLKTESLELNTDSIGSWLDSLGLSSKTKAQYLLAGNTFWKWAMKHDSAWSKDFKEKANPFENHDLPKVRGKAKAETERLAFTPEEIEKIYEHAKTKGNDRLCVLIQLGAYTGCRIEELCRLRTESVVAIEGIESFKIEDSKTRAGIRSVPIHSHIKPLVNRLAANTKDGYLIPTTSNNKYGNRSDGLSKAFGRLKQELSFGKAYVFHSIRKTVITQLQRQGVPGILIAELVGHETGTVTFDVYSAGHSEGQKSTAIEKLAFKLT</sequence>
<evidence type="ECO:0000313" key="6">
    <source>
        <dbReference type="EMBL" id="ORL67349.1"/>
    </source>
</evidence>
<dbReference type="PANTHER" id="PTHR30349:SF41">
    <property type="entry name" value="INTEGRASE_RECOMBINASE PROTEIN MJ0367-RELATED"/>
    <property type="match status" value="1"/>
</dbReference>
<accession>A0A1X1A5A7</accession>
<evidence type="ECO:0000256" key="4">
    <source>
        <dbReference type="ARBA" id="ARBA00023172"/>
    </source>
</evidence>
<keyword evidence="3" id="KW-0238">DNA-binding</keyword>
<dbReference type="InterPro" id="IPR050090">
    <property type="entry name" value="Tyrosine_recombinase_XerCD"/>
</dbReference>